<accession>A0A5P6VM12</accession>
<dbReference type="Proteomes" id="UP000327030">
    <property type="component" value="Chromosome 1"/>
</dbReference>
<evidence type="ECO:0000259" key="1">
    <source>
        <dbReference type="Pfam" id="PF13614"/>
    </source>
</evidence>
<dbReference type="EMBL" id="CP043028">
    <property type="protein sequence ID" value="QFJ53398.1"/>
    <property type="molecule type" value="Genomic_DNA"/>
</dbReference>
<organism evidence="2 4">
    <name type="scientific">Pseudobutyrivibrio xylanivorans</name>
    <dbReference type="NCBI Taxonomy" id="185007"/>
    <lineage>
        <taxon>Bacteria</taxon>
        <taxon>Bacillati</taxon>
        <taxon>Bacillota</taxon>
        <taxon>Clostridia</taxon>
        <taxon>Lachnospirales</taxon>
        <taxon>Lachnospiraceae</taxon>
        <taxon>Pseudobutyrivibrio</taxon>
    </lineage>
</organism>
<dbReference type="Pfam" id="PF13614">
    <property type="entry name" value="AAA_31"/>
    <property type="match status" value="1"/>
</dbReference>
<evidence type="ECO:0000313" key="4">
    <source>
        <dbReference type="Proteomes" id="UP000327030"/>
    </source>
</evidence>
<dbReference type="SUPFAM" id="SSF52540">
    <property type="entry name" value="P-loop containing nucleoside triphosphate hydrolases"/>
    <property type="match status" value="1"/>
</dbReference>
<dbReference type="KEGG" id="pxv:FXF36_00180"/>
<reference evidence="2" key="1">
    <citation type="journal article" date="2018" name="Nat. Biotechnol.">
        <title>Cultivation and sequencing of rumen microbiome members from the Hungate1000 Collection.</title>
        <authorList>
            <consortium name="Hungate1000 project collaborators"/>
            <person name="Seshadri R."/>
            <person name="Leahy S.C."/>
            <person name="Attwood G.T."/>
            <person name="Teh K.H."/>
            <person name="Lambie S.C."/>
            <person name="Cookson A.L."/>
            <person name="Eloe-Fadrosh E.A."/>
            <person name="Pavlopoulos G.A."/>
            <person name="Hadjithomas M."/>
            <person name="Varghese N.J."/>
            <person name="Paez-Espino D."/>
            <person name="Perry R."/>
            <person name="Henderson G."/>
            <person name="Creevey C.J."/>
            <person name="Terrapon N."/>
            <person name="Lapebie P."/>
            <person name="Drula E."/>
            <person name="Lombard V."/>
            <person name="Rubin E."/>
            <person name="Kyrpides N.C."/>
            <person name="Henrissat B."/>
            <person name="Woyke T."/>
            <person name="Ivanova N.N."/>
            <person name="Kelly W.J."/>
        </authorList>
    </citation>
    <scope>NUCLEOTIDE SEQUENCE</scope>
    <source>
        <strain evidence="2">MA3014</strain>
    </source>
</reference>
<gene>
    <name evidence="2" type="ORF">FXF36_00180</name>
    <name evidence="3" type="ORF">FXF36_00590</name>
</gene>
<reference evidence="2" key="2">
    <citation type="journal article" date="2019" name="Appl. Environ. Microbiol.">
        <title>Comparative Genomics of Rumen Butyrivibrio spp. Uncovers a Continuum of Polysaccharide-Degrading Capabilities.</title>
        <authorList>
            <person name="Palevich N."/>
            <person name="Kelly W.J."/>
            <person name="Leahy S.C."/>
            <person name="Denman S."/>
            <person name="Altermann E."/>
            <person name="Rakonjac J."/>
            <person name="Attwood G.T."/>
        </authorList>
    </citation>
    <scope>NUCLEOTIDE SEQUENCE</scope>
    <source>
        <strain evidence="2">MA3014</strain>
    </source>
</reference>
<dbReference type="PANTHER" id="PTHR13696:SF52">
    <property type="entry name" value="PARA FAMILY PROTEIN CT_582"/>
    <property type="match status" value="1"/>
</dbReference>
<dbReference type="InterPro" id="IPR025669">
    <property type="entry name" value="AAA_dom"/>
</dbReference>
<proteinExistence type="predicted"/>
<dbReference type="InterPro" id="IPR050678">
    <property type="entry name" value="DNA_Partitioning_ATPase"/>
</dbReference>
<dbReference type="InterPro" id="IPR027417">
    <property type="entry name" value="P-loop_NTPase"/>
</dbReference>
<dbReference type="OrthoDB" id="9791162at2"/>
<dbReference type="EMBL" id="CP043028">
    <property type="protein sequence ID" value="QFJ53475.1"/>
    <property type="molecule type" value="Genomic_DNA"/>
</dbReference>
<reference evidence="4" key="3">
    <citation type="submission" date="2019-08" db="EMBL/GenBank/DDBJ databases">
        <title>Complete Genome Sequence of the Polysaccharide-Degrading Rumen Bacterium Pseudobutyrivibrio xylanivorans MA3014.</title>
        <authorList>
            <person name="Palevich N."/>
            <person name="Maclean P.H."/>
            <person name="Kelly W.J."/>
            <person name="Leahy S.C."/>
            <person name="Rakonjac J."/>
            <person name="Attwood G.T."/>
        </authorList>
    </citation>
    <scope>NUCLEOTIDE SEQUENCE [LARGE SCALE GENOMIC DNA]</scope>
    <source>
        <strain evidence="4">MA3014</strain>
    </source>
</reference>
<feature type="domain" description="AAA" evidence="1">
    <location>
        <begin position="1"/>
        <end position="143"/>
    </location>
</feature>
<protein>
    <submittedName>
        <fullName evidence="2">MinD/ParA family protein</fullName>
    </submittedName>
</protein>
<reference evidence="2" key="4">
    <citation type="journal article" date="2020" name="Genome Biol. Evol.">
        <title>Complete Genome Sequence of the Polysaccharide-Degrading Rumen Bacterium Pseudobutyrivibrio xylanivorans MA3014 Reveals an Incomplete Glycolytic Pathway.</title>
        <authorList>
            <person name="Palevich N."/>
            <person name="Maclean P.H."/>
            <person name="Kelly W.J."/>
            <person name="Leahy S.C."/>
            <person name="Rakonjac J."/>
            <person name="Attwood G.T."/>
        </authorList>
    </citation>
    <scope>NUCLEOTIDE SEQUENCE</scope>
    <source>
        <strain evidence="2">MA3014</strain>
    </source>
</reference>
<dbReference type="PANTHER" id="PTHR13696">
    <property type="entry name" value="P-LOOP CONTAINING NUCLEOSIDE TRIPHOSPHATE HYDROLASE"/>
    <property type="match status" value="1"/>
</dbReference>
<dbReference type="RefSeq" id="WP_151621943.1">
    <property type="nucleotide sequence ID" value="NZ_CP043028.1"/>
</dbReference>
<sequence>MRVVLIGNILGGQGKSVIAHNFAALLNKKGFRTLMIDGDGLASLDCYIDDDNKSTIKDVIYEKKTIVETIQRGEYFDYVRGSSNCRVDGIDTAKVILLLQKQFETINLFYDYGVIDLPAGNLVKNRLFATVADELIIPVTNYLHESCIHDYIDEMLEMKQFNEKFAIRGILLNRIDERHNDVNLLYKRVYEKLNPDKINRIFSTTLRESYLMPYSIYEKKFICEYERYVGIRQDFENFVDEYLAG</sequence>
<dbReference type="AlphaFoldDB" id="A0A5P6VM12"/>
<dbReference type="Gene3D" id="3.40.50.300">
    <property type="entry name" value="P-loop containing nucleotide triphosphate hydrolases"/>
    <property type="match status" value="1"/>
</dbReference>
<evidence type="ECO:0000313" key="3">
    <source>
        <dbReference type="EMBL" id="QFJ53475.1"/>
    </source>
</evidence>
<name>A0A5P6VM12_PSEXY</name>
<dbReference type="KEGG" id="pxv:FXF36_00590"/>
<evidence type="ECO:0000313" key="2">
    <source>
        <dbReference type="EMBL" id="QFJ53398.1"/>
    </source>
</evidence>